<feature type="transmembrane region" description="Helical" evidence="1">
    <location>
        <begin position="12"/>
        <end position="38"/>
    </location>
</feature>
<keyword evidence="1" id="KW-0812">Transmembrane</keyword>
<keyword evidence="1" id="KW-0472">Membrane</keyword>
<accession>A0ABM8JLC2</accession>
<organism evidence="2 3">
    <name type="scientific">Spiroplasma ixodetis</name>
    <dbReference type="NCBI Taxonomy" id="2141"/>
    <lineage>
        <taxon>Bacteria</taxon>
        <taxon>Bacillati</taxon>
        <taxon>Mycoplasmatota</taxon>
        <taxon>Mollicutes</taxon>
        <taxon>Entomoplasmatales</taxon>
        <taxon>Spiroplasmataceae</taxon>
        <taxon>Spiroplasma</taxon>
    </lineage>
</organism>
<dbReference type="Proteomes" id="UP001473424">
    <property type="component" value="Chromosome"/>
</dbReference>
<reference evidence="3" key="1">
    <citation type="journal article" date="2024" name="FEMS Microbiol. Lett.">
        <title>Genomic insights into Spiroplasma endosymbionts that induce male-killing and protective phenotypes in the pea aphid.</title>
        <authorList>
            <person name="Arai H."/>
            <person name="Legeai F."/>
            <person name="Kageyama D."/>
            <person name="Sugio A."/>
            <person name="Simon J.C."/>
        </authorList>
    </citation>
    <scope>NUCLEOTIDE SEQUENCE [LARGE SCALE GENOMIC DNA]</scope>
    <source>
        <strain evidence="3">sAp269</strain>
    </source>
</reference>
<keyword evidence="1" id="KW-1133">Transmembrane helix</keyword>
<keyword evidence="3" id="KW-1185">Reference proteome</keyword>
<evidence type="ECO:0000313" key="2">
    <source>
        <dbReference type="EMBL" id="BET38052.1"/>
    </source>
</evidence>
<dbReference type="EMBL" id="AP028955">
    <property type="protein sequence ID" value="BET38052.1"/>
    <property type="molecule type" value="Genomic_DNA"/>
</dbReference>
<sequence>MPSEISTKRKVIAGVTITIGTLTTTAGITTACVAAAPMTGRSSLLPVAIGTIAVGTTLIAGGMATNTNFGRKESRINKFLRTNPKTYSVNKFFKSQLII</sequence>
<evidence type="ECO:0000313" key="3">
    <source>
        <dbReference type="Proteomes" id="UP001473424"/>
    </source>
</evidence>
<proteinExistence type="predicted"/>
<gene>
    <name evidence="2" type="ORF">SAP269_06410</name>
</gene>
<name>A0ABM8JLC2_9MOLU</name>
<evidence type="ECO:0000256" key="1">
    <source>
        <dbReference type="SAM" id="Phobius"/>
    </source>
</evidence>
<protein>
    <submittedName>
        <fullName evidence="2">Uncharacterized protein</fullName>
    </submittedName>
</protein>
<feature type="transmembrane region" description="Helical" evidence="1">
    <location>
        <begin position="44"/>
        <end position="65"/>
    </location>
</feature>
<dbReference type="RefSeq" id="WP_353306782.1">
    <property type="nucleotide sequence ID" value="NZ_AP028955.1"/>
</dbReference>